<accession>A0ABT0E347</accession>
<gene>
    <name evidence="1" type="ORF">MU846_00750</name>
</gene>
<evidence type="ECO:0008006" key="3">
    <source>
        <dbReference type="Google" id="ProtNLM"/>
    </source>
</evidence>
<keyword evidence="2" id="KW-1185">Reference proteome</keyword>
<dbReference type="EMBL" id="JALKII010000001">
    <property type="protein sequence ID" value="MCK0536237.1"/>
    <property type="molecule type" value="Genomic_DNA"/>
</dbReference>
<evidence type="ECO:0000313" key="2">
    <source>
        <dbReference type="Proteomes" id="UP001165524"/>
    </source>
</evidence>
<proteinExistence type="predicted"/>
<comment type="caution">
    <text evidence="1">The sequence shown here is derived from an EMBL/GenBank/DDBJ whole genome shotgun (WGS) entry which is preliminary data.</text>
</comment>
<evidence type="ECO:0000313" key="1">
    <source>
        <dbReference type="EMBL" id="MCK0536237.1"/>
    </source>
</evidence>
<dbReference type="RefSeq" id="WP_246947281.1">
    <property type="nucleotide sequence ID" value="NZ_JALKII010000001.1"/>
</dbReference>
<reference evidence="1" key="1">
    <citation type="submission" date="2022-04" db="EMBL/GenBank/DDBJ databases">
        <title>Alcanivorax sp. CY1518 draft genome sequence.</title>
        <authorList>
            <person name="Zhao G."/>
            <person name="An M."/>
        </authorList>
    </citation>
    <scope>NUCLEOTIDE SEQUENCE</scope>
    <source>
        <strain evidence="1">CY1518</strain>
    </source>
</reference>
<name>A0ABT0E347_9GAMM</name>
<dbReference type="Proteomes" id="UP001165524">
    <property type="component" value="Unassembled WGS sequence"/>
</dbReference>
<protein>
    <recommendedName>
        <fullName evidence="3">Roadblock/LC7 domain-containing protein</fullName>
    </recommendedName>
</protein>
<organism evidence="1 2">
    <name type="scientific">Alcanivorax quisquiliarum</name>
    <dbReference type="NCBI Taxonomy" id="2933565"/>
    <lineage>
        <taxon>Bacteria</taxon>
        <taxon>Pseudomonadati</taxon>
        <taxon>Pseudomonadota</taxon>
        <taxon>Gammaproteobacteria</taxon>
        <taxon>Oceanospirillales</taxon>
        <taxon>Alcanivoracaceae</taxon>
        <taxon>Alcanivorax</taxon>
    </lineage>
</organism>
<sequence>MASMTDAIIHSHERATVAGHGQVNLLHFHHQSVLMITAQAVGLYRDRAALDDPLGNGALGFELIPAALRPVWEQHCGYVREQMAGFIGLTSGAVLFVRPDGIALYPDATRALHNQARQWLIPFIP</sequence>